<sequence>MPMSVLIAGLLAAAQASPPAEPAIVEISCPIGGASFDYVRPVPEAVTGLRPDGKPYSGATYPPALPECPDNGLVLYKDYDEAEIAKLKPVIESADYQAQRGTDTAYYRAYRLMRVLGEAPDDYLWTLLQASWEADDRPELRTRYLTELVEAAAEVPARPEDLNWIGMEARTVNALRELGRFNEARARLASLPLASLDVAVPEAGKASEAEIRSARSRRNWSIYFKLLAGAIDRWDASMEPPDMIPRTVALARCADKDAARGDTWRTFCDAQASAAPAAEQADPGKEMEVLRRPRKESGR</sequence>
<name>A0ABU3Q8X5_9SPHN</name>
<evidence type="ECO:0000313" key="3">
    <source>
        <dbReference type="Proteomes" id="UP001259572"/>
    </source>
</evidence>
<keyword evidence="3" id="KW-1185">Reference proteome</keyword>
<proteinExistence type="predicted"/>
<evidence type="ECO:0000313" key="2">
    <source>
        <dbReference type="EMBL" id="MDT9599859.1"/>
    </source>
</evidence>
<accession>A0ABU3Q8X5</accession>
<organism evidence="2 3">
    <name type="scientific">Sphingosinicella rhizophila</name>
    <dbReference type="NCBI Taxonomy" id="3050082"/>
    <lineage>
        <taxon>Bacteria</taxon>
        <taxon>Pseudomonadati</taxon>
        <taxon>Pseudomonadota</taxon>
        <taxon>Alphaproteobacteria</taxon>
        <taxon>Sphingomonadales</taxon>
        <taxon>Sphingosinicellaceae</taxon>
        <taxon>Sphingosinicella</taxon>
    </lineage>
</organism>
<reference evidence="2 3" key="1">
    <citation type="submission" date="2023-05" db="EMBL/GenBank/DDBJ databases">
        <authorList>
            <person name="Guo Y."/>
        </authorList>
    </citation>
    <scope>NUCLEOTIDE SEQUENCE [LARGE SCALE GENOMIC DNA]</scope>
    <source>
        <strain evidence="2 3">GR2756</strain>
    </source>
</reference>
<feature type="compositionally biased region" description="Basic and acidic residues" evidence="1">
    <location>
        <begin position="282"/>
        <end position="299"/>
    </location>
</feature>
<dbReference type="Proteomes" id="UP001259572">
    <property type="component" value="Unassembled WGS sequence"/>
</dbReference>
<dbReference type="RefSeq" id="WP_315726956.1">
    <property type="nucleotide sequence ID" value="NZ_JAVUPU010000006.1"/>
</dbReference>
<feature type="region of interest" description="Disordered" evidence="1">
    <location>
        <begin position="272"/>
        <end position="299"/>
    </location>
</feature>
<dbReference type="EMBL" id="JAVUPU010000006">
    <property type="protein sequence ID" value="MDT9599859.1"/>
    <property type="molecule type" value="Genomic_DNA"/>
</dbReference>
<protein>
    <submittedName>
        <fullName evidence="2">Uncharacterized protein</fullName>
    </submittedName>
</protein>
<comment type="caution">
    <text evidence="2">The sequence shown here is derived from an EMBL/GenBank/DDBJ whole genome shotgun (WGS) entry which is preliminary data.</text>
</comment>
<evidence type="ECO:0000256" key="1">
    <source>
        <dbReference type="SAM" id="MobiDB-lite"/>
    </source>
</evidence>
<gene>
    <name evidence="2" type="ORF">RQX22_12930</name>
</gene>
<feature type="compositionally biased region" description="Low complexity" evidence="1">
    <location>
        <begin position="272"/>
        <end position="281"/>
    </location>
</feature>